<name>A0A330LUR0_9GAMM</name>
<evidence type="ECO:0000256" key="1">
    <source>
        <dbReference type="SAM" id="MobiDB-lite"/>
    </source>
</evidence>
<dbReference type="PANTHER" id="PTHR37166">
    <property type="entry name" value="PROTEIN FLAG"/>
    <property type="match status" value="1"/>
</dbReference>
<evidence type="ECO:0000313" key="3">
    <source>
        <dbReference type="Proteomes" id="UP000250163"/>
    </source>
</evidence>
<keyword evidence="2" id="KW-0966">Cell projection</keyword>
<feature type="region of interest" description="Disordered" evidence="1">
    <location>
        <begin position="30"/>
        <end position="57"/>
    </location>
</feature>
<dbReference type="Proteomes" id="UP000250163">
    <property type="component" value="Chromosome MORIYA"/>
</dbReference>
<keyword evidence="3" id="KW-1185">Reference proteome</keyword>
<dbReference type="EMBL" id="LS483250">
    <property type="protein sequence ID" value="SQD80489.1"/>
    <property type="molecule type" value="Genomic_DNA"/>
</dbReference>
<dbReference type="PANTHER" id="PTHR37166:SF1">
    <property type="entry name" value="PROTEIN FLAG"/>
    <property type="match status" value="1"/>
</dbReference>
<gene>
    <name evidence="2" type="ORF">MORIYA_4037</name>
</gene>
<sequence length="139" mass="15303">MSTINTADNKITNLYVAPVDTTNDPSLSAIIEPESELKSPIKTTETDKKPSNSPCDEELEQNLLEATGILQTHFDVNNKKLDFSVHGDSGRVIVKIIDPDSGEILKELPSEVVLKMADNIKQFQEDIFSSSGLLLDEMV</sequence>
<dbReference type="KEGG" id="mya:MORIYA_4037"/>
<dbReference type="InterPro" id="IPR005186">
    <property type="entry name" value="FlaG"/>
</dbReference>
<evidence type="ECO:0000313" key="2">
    <source>
        <dbReference type="EMBL" id="SQD80489.1"/>
    </source>
</evidence>
<dbReference type="SUPFAM" id="SSF160214">
    <property type="entry name" value="FlaG-like"/>
    <property type="match status" value="1"/>
</dbReference>
<dbReference type="Gene3D" id="3.30.160.170">
    <property type="entry name" value="FlaG-like"/>
    <property type="match status" value="1"/>
</dbReference>
<reference evidence="3" key="1">
    <citation type="submission" date="2018-05" db="EMBL/GenBank/DDBJ databases">
        <authorList>
            <person name="Cea G.-C."/>
            <person name="William W."/>
        </authorList>
    </citation>
    <scope>NUCLEOTIDE SEQUENCE [LARGE SCALE GENOMIC DNA]</scope>
    <source>
        <strain evidence="3">DB21MT 5</strain>
    </source>
</reference>
<accession>A0A330LUR0</accession>
<dbReference type="Pfam" id="PF03646">
    <property type="entry name" value="FlaG"/>
    <property type="match status" value="1"/>
</dbReference>
<proteinExistence type="predicted"/>
<dbReference type="AlphaFoldDB" id="A0A330LUR0"/>
<keyword evidence="2" id="KW-0282">Flagellum</keyword>
<feature type="compositionally biased region" description="Basic and acidic residues" evidence="1">
    <location>
        <begin position="35"/>
        <end position="50"/>
    </location>
</feature>
<protein>
    <submittedName>
        <fullName evidence="2">Putative Flagellar protein FlaG</fullName>
    </submittedName>
</protein>
<keyword evidence="2" id="KW-0969">Cilium</keyword>
<dbReference type="OrthoDB" id="5741693at2"/>
<organism evidence="2 3">
    <name type="scientific">Moritella yayanosii</name>
    <dbReference type="NCBI Taxonomy" id="69539"/>
    <lineage>
        <taxon>Bacteria</taxon>
        <taxon>Pseudomonadati</taxon>
        <taxon>Pseudomonadota</taxon>
        <taxon>Gammaproteobacteria</taxon>
        <taxon>Alteromonadales</taxon>
        <taxon>Moritellaceae</taxon>
        <taxon>Moritella</taxon>
    </lineage>
</organism>
<dbReference type="InterPro" id="IPR035924">
    <property type="entry name" value="FlaG-like_sf"/>
</dbReference>